<keyword evidence="2" id="KW-1185">Reference proteome</keyword>
<dbReference type="Proteomes" id="UP000009374">
    <property type="component" value="Unassembled WGS sequence"/>
</dbReference>
<protein>
    <submittedName>
        <fullName evidence="1">Uncharacterized protein</fullName>
    </submittedName>
</protein>
<name>C6I105_9BACT</name>
<proteinExistence type="predicted"/>
<gene>
    <name evidence="1" type="ORF">UBAL3_96120024</name>
</gene>
<evidence type="ECO:0000313" key="2">
    <source>
        <dbReference type="Proteomes" id="UP000009374"/>
    </source>
</evidence>
<evidence type="ECO:0000313" key="1">
    <source>
        <dbReference type="EMBL" id="EES51479.1"/>
    </source>
</evidence>
<dbReference type="EMBL" id="GG693889">
    <property type="protein sequence ID" value="EES51479.1"/>
    <property type="molecule type" value="Genomic_DNA"/>
</dbReference>
<organism evidence="1 2">
    <name type="scientific">Leptospirillum ferrodiazotrophum</name>
    <dbReference type="NCBI Taxonomy" id="412449"/>
    <lineage>
        <taxon>Bacteria</taxon>
        <taxon>Pseudomonadati</taxon>
        <taxon>Nitrospirota</taxon>
        <taxon>Nitrospiria</taxon>
        <taxon>Nitrospirales</taxon>
        <taxon>Nitrospiraceae</taxon>
        <taxon>Leptospirillum</taxon>
    </lineage>
</organism>
<sequence length="378" mass="39217">MLKRKGAFLALLFLTVFGLLTGRPQTASAVAGSSYFQCLGVVTAEMSGLLAAGAAVPSAITGSVTAALNLNLQSYVLALGSEICAQGSNVVTGLASISALLSSDLHNQARQEDASLTHKFLLEERLRTERDFGSGAAVSNVCSRGLESQAVGGVISGAAQTSQTSDSVANAWMQQKIPKTSALAKIASQPTENFDATNLFGTNDLAGGSTLSTQQTAAAQNFVLNVTNPVPYVASSQAATNTSEGQRQAVANLRNHAILSLARHALNEQMALRTAQGNSSLVAWQNSLAKSAGLPPLPAGTTGVSLMSALGTDVASRWSNPAWLQDLHTMSSTGVLRETALEEALALEIDWQSLLSEQRSEALLAAIAAKQVGIRRAP</sequence>
<accession>C6I105</accession>
<dbReference type="AlphaFoldDB" id="C6I105"/>
<reference evidence="1 2" key="1">
    <citation type="journal article" date="2009" name="Appl. Environ. Microbiol.">
        <title>Community genomic and proteomic analyses of chemoautotrophic iron-oxidizing "Leptospirillum rubarum" (Group II) and "Leptospirillum ferrodiazotrophum" (Group III) bacteria in acid mine drainage biofilms.</title>
        <authorList>
            <person name="Goltsman D.S."/>
            <person name="Denef V.J."/>
            <person name="Singer S.W."/>
            <person name="VerBerkmoes N.C."/>
            <person name="Lefsrud M."/>
            <person name="Mueller R.S."/>
            <person name="Dick G.J."/>
            <person name="Sun C.L."/>
            <person name="Wheeler K.E."/>
            <person name="Zemla A."/>
            <person name="Baker B.J."/>
            <person name="Hauser L."/>
            <person name="Land M."/>
            <person name="Shah M.B."/>
            <person name="Thelen M.P."/>
            <person name="Hettich R.L."/>
            <person name="Banfield J.F."/>
        </authorList>
    </citation>
    <scope>NUCLEOTIDE SEQUENCE [LARGE SCALE GENOMIC DNA]</scope>
</reference>